<reference evidence="7 8" key="1">
    <citation type="submission" date="2021-12" db="EMBL/GenBank/DDBJ databases">
        <title>Discovery of the Pendulisporaceae a myxobacterial family with distinct sporulation behavior and unique specialized metabolism.</title>
        <authorList>
            <person name="Garcia R."/>
            <person name="Popoff A."/>
            <person name="Bader C.D."/>
            <person name="Loehr J."/>
            <person name="Walesch S."/>
            <person name="Walt C."/>
            <person name="Boldt J."/>
            <person name="Bunk B."/>
            <person name="Haeckl F.J.F.P.J."/>
            <person name="Gunesch A.P."/>
            <person name="Birkelbach J."/>
            <person name="Nuebel U."/>
            <person name="Pietschmann T."/>
            <person name="Bach T."/>
            <person name="Mueller R."/>
        </authorList>
    </citation>
    <scope>NUCLEOTIDE SEQUENCE [LARGE SCALE GENOMIC DNA]</scope>
    <source>
        <strain evidence="7 8">MSr11954</strain>
    </source>
</reference>
<sequence length="487" mass="51496">MSSTRWNGRLYVGGEWRPASSHQTLASYEKATQRELGQQALATDRDLAAAVSFANGAQRKWAAAAYDVRAAVLRRVARLLEERTSEFADWIVRETGSIRGKAHHEIHASLHELQEAAALCSAPRAEVLPSRNTGKLSIVERVPVGLVGIITPWNFPLLLALRAVAPAVALGNAVLLKPAELTPITGGYLLAELFEDAGLPAGVLQVLPGLGEEIGDALVRHPDVPMIHFTGSNDVGQRIGSVAGGLLKKIALELGGNNAFVVLDDADVDLASAVGAWSSFHYQGQTCITAGRHIVMRAVAEPYTAALVARTRAIAVGDPSSSDKVGLGPMINEVQRDRALKLVAESVVQGATIAEGGTYDGLFVRPTVLTGVTPTMPIYTEEVFGPVAPVVVVDTEAEALALTNGTRYGLTNAVFTGDVMRGLAFAEQVRSGMVHVNDATCLDEAHVPFGGTGASGMGGRSGGAANLDEFTERRWIGVQRTPVAYPY</sequence>
<comment type="similarity">
    <text evidence="1 5">Belongs to the aldehyde dehydrogenase family.</text>
</comment>
<dbReference type="Proteomes" id="UP001370348">
    <property type="component" value="Chromosome"/>
</dbReference>
<protein>
    <submittedName>
        <fullName evidence="7">Aldehyde dehydrogenase family protein</fullName>
    </submittedName>
</protein>
<dbReference type="SUPFAM" id="SSF53720">
    <property type="entry name" value="ALDH-like"/>
    <property type="match status" value="1"/>
</dbReference>
<keyword evidence="8" id="KW-1185">Reference proteome</keyword>
<organism evidence="7 8">
    <name type="scientific">Pendulispora albinea</name>
    <dbReference type="NCBI Taxonomy" id="2741071"/>
    <lineage>
        <taxon>Bacteria</taxon>
        <taxon>Pseudomonadati</taxon>
        <taxon>Myxococcota</taxon>
        <taxon>Myxococcia</taxon>
        <taxon>Myxococcales</taxon>
        <taxon>Sorangiineae</taxon>
        <taxon>Pendulisporaceae</taxon>
        <taxon>Pendulispora</taxon>
    </lineage>
</organism>
<evidence type="ECO:0000256" key="1">
    <source>
        <dbReference type="ARBA" id="ARBA00009986"/>
    </source>
</evidence>
<evidence type="ECO:0000313" key="7">
    <source>
        <dbReference type="EMBL" id="WXB18934.1"/>
    </source>
</evidence>
<dbReference type="PROSITE" id="PS00687">
    <property type="entry name" value="ALDEHYDE_DEHYDR_GLU"/>
    <property type="match status" value="1"/>
</dbReference>
<evidence type="ECO:0000256" key="5">
    <source>
        <dbReference type="RuleBase" id="RU003345"/>
    </source>
</evidence>
<evidence type="ECO:0000256" key="3">
    <source>
        <dbReference type="ARBA" id="ARBA00023027"/>
    </source>
</evidence>
<feature type="domain" description="Aldehyde dehydrogenase" evidence="6">
    <location>
        <begin position="16"/>
        <end position="476"/>
    </location>
</feature>
<dbReference type="EMBL" id="CP089984">
    <property type="protein sequence ID" value="WXB18934.1"/>
    <property type="molecule type" value="Genomic_DNA"/>
</dbReference>
<dbReference type="Gene3D" id="3.40.605.10">
    <property type="entry name" value="Aldehyde Dehydrogenase, Chain A, domain 1"/>
    <property type="match status" value="1"/>
</dbReference>
<keyword evidence="2 5" id="KW-0560">Oxidoreductase</keyword>
<dbReference type="InterPro" id="IPR016162">
    <property type="entry name" value="Ald_DH_N"/>
</dbReference>
<dbReference type="CDD" id="cd07104">
    <property type="entry name" value="ALDH_BenzADH-like"/>
    <property type="match status" value="1"/>
</dbReference>
<gene>
    <name evidence="7" type="ORF">LZC94_17065</name>
</gene>
<dbReference type="Pfam" id="PF00171">
    <property type="entry name" value="Aldedh"/>
    <property type="match status" value="1"/>
</dbReference>
<proteinExistence type="inferred from homology"/>
<dbReference type="InterPro" id="IPR016163">
    <property type="entry name" value="Ald_DH_C"/>
</dbReference>
<feature type="active site" evidence="4">
    <location>
        <position position="253"/>
    </location>
</feature>
<dbReference type="InterPro" id="IPR016161">
    <property type="entry name" value="Ald_DH/histidinol_DH"/>
</dbReference>
<dbReference type="PANTHER" id="PTHR42986:SF1">
    <property type="entry name" value="BENZALDEHYDE DEHYDROGENASE YFMT"/>
    <property type="match status" value="1"/>
</dbReference>
<dbReference type="InterPro" id="IPR029510">
    <property type="entry name" value="Ald_DH_CS_GLU"/>
</dbReference>
<accession>A0ABZ2M8V2</accession>
<dbReference type="RefSeq" id="WP_394828560.1">
    <property type="nucleotide sequence ID" value="NZ_CP089984.1"/>
</dbReference>
<keyword evidence="3" id="KW-0520">NAD</keyword>
<evidence type="ECO:0000256" key="2">
    <source>
        <dbReference type="ARBA" id="ARBA00023002"/>
    </source>
</evidence>
<dbReference type="InterPro" id="IPR015590">
    <property type="entry name" value="Aldehyde_DH_dom"/>
</dbReference>
<evidence type="ECO:0000313" key="8">
    <source>
        <dbReference type="Proteomes" id="UP001370348"/>
    </source>
</evidence>
<dbReference type="Gene3D" id="3.40.309.10">
    <property type="entry name" value="Aldehyde Dehydrogenase, Chain A, domain 2"/>
    <property type="match status" value="1"/>
</dbReference>
<evidence type="ECO:0000259" key="6">
    <source>
        <dbReference type="Pfam" id="PF00171"/>
    </source>
</evidence>
<evidence type="ECO:0000256" key="4">
    <source>
        <dbReference type="PROSITE-ProRule" id="PRU10007"/>
    </source>
</evidence>
<dbReference type="PANTHER" id="PTHR42986">
    <property type="entry name" value="BENZALDEHYDE DEHYDROGENASE YFMT"/>
    <property type="match status" value="1"/>
</dbReference>
<name>A0ABZ2M8V2_9BACT</name>